<dbReference type="SUPFAM" id="SSF53756">
    <property type="entry name" value="UDP-Glycosyltransferase/glycogen phosphorylase"/>
    <property type="match status" value="1"/>
</dbReference>
<dbReference type="AlphaFoldDB" id="A0A538SKJ6"/>
<feature type="domain" description="Glycosyl transferase family 1" evidence="2">
    <location>
        <begin position="254"/>
        <end position="414"/>
    </location>
</feature>
<dbReference type="InterPro" id="IPR028098">
    <property type="entry name" value="Glyco_trans_4-like_N"/>
</dbReference>
<dbReference type="Pfam" id="PF00534">
    <property type="entry name" value="Glycos_transf_1"/>
    <property type="match status" value="1"/>
</dbReference>
<dbReference type="InterPro" id="IPR001296">
    <property type="entry name" value="Glyco_trans_1"/>
</dbReference>
<keyword evidence="4" id="KW-0808">Transferase</keyword>
<feature type="region of interest" description="Disordered" evidence="1">
    <location>
        <begin position="1"/>
        <end position="60"/>
    </location>
</feature>
<comment type="caution">
    <text evidence="4">The sequence shown here is derived from an EMBL/GenBank/DDBJ whole genome shotgun (WGS) entry which is preliminary data.</text>
</comment>
<evidence type="ECO:0000313" key="4">
    <source>
        <dbReference type="EMBL" id="TMQ51882.1"/>
    </source>
</evidence>
<protein>
    <submittedName>
        <fullName evidence="4">Glycosyltransferase family 4 protein</fullName>
    </submittedName>
</protein>
<dbReference type="Pfam" id="PF13439">
    <property type="entry name" value="Glyco_transf_4"/>
    <property type="match status" value="1"/>
</dbReference>
<name>A0A538SKJ6_UNCEI</name>
<evidence type="ECO:0000256" key="1">
    <source>
        <dbReference type="SAM" id="MobiDB-lite"/>
    </source>
</evidence>
<evidence type="ECO:0000259" key="2">
    <source>
        <dbReference type="Pfam" id="PF00534"/>
    </source>
</evidence>
<sequence>MERLARGGALPPRGAVPVLVRRRVGGGARARAPQPGRERREGQPRGVQALLRRPPPSLSGALDRRWRELVAGEEGGGAPGRDAEATLPGGGSVRIATLSNAAVIHTRRWVEHFRARGHSVAVWSLERGPEGLEARALPRASLPNFLRYPLAAGPLRRALAEFRPDLIDAHYVPNYGVIASLSGFRPISVAAWGSDLLVAARRDPLQRLRARFVLRRADLVIADGGDLARAAVELGAPAERVHAIPWGVDLARFARPEAREPELLLSTRMHEPVYDLPTLLAGVAPVLARRPGARLVVAGDGSRRASLERLAARLLPPGRFRFVGLLEPEALAGWLARASIYLSASRSDSTSLSLLEAMASGAVPVVSDIEGNREWVSEGEGARLFGPGNAAGVTRAVESVLDDPAWAERARAKNRRVIESRGDWSANMSRIESMFESLVRGHGPAGAPDPEPGATR</sequence>
<reference evidence="4 5" key="1">
    <citation type="journal article" date="2019" name="Nat. Microbiol.">
        <title>Mediterranean grassland soil C-N compound turnover is dependent on rainfall and depth, and is mediated by genomically divergent microorganisms.</title>
        <authorList>
            <person name="Diamond S."/>
            <person name="Andeer P.F."/>
            <person name="Li Z."/>
            <person name="Crits-Christoph A."/>
            <person name="Burstein D."/>
            <person name="Anantharaman K."/>
            <person name="Lane K.R."/>
            <person name="Thomas B.C."/>
            <person name="Pan C."/>
            <person name="Northen T.R."/>
            <person name="Banfield J.F."/>
        </authorList>
    </citation>
    <scope>NUCLEOTIDE SEQUENCE [LARGE SCALE GENOMIC DNA]</scope>
    <source>
        <strain evidence="4">WS_3</strain>
    </source>
</reference>
<dbReference type="EMBL" id="VBOT01000052">
    <property type="protein sequence ID" value="TMQ51882.1"/>
    <property type="molecule type" value="Genomic_DNA"/>
</dbReference>
<dbReference type="PANTHER" id="PTHR45947:SF3">
    <property type="entry name" value="SULFOQUINOVOSYL TRANSFERASE SQD2"/>
    <property type="match status" value="1"/>
</dbReference>
<gene>
    <name evidence="4" type="ORF">E6K73_04520</name>
</gene>
<dbReference type="Gene3D" id="3.40.50.2000">
    <property type="entry name" value="Glycogen Phosphorylase B"/>
    <property type="match status" value="2"/>
</dbReference>
<dbReference type="Proteomes" id="UP000320184">
    <property type="component" value="Unassembled WGS sequence"/>
</dbReference>
<dbReference type="PANTHER" id="PTHR45947">
    <property type="entry name" value="SULFOQUINOVOSYL TRANSFERASE SQD2"/>
    <property type="match status" value="1"/>
</dbReference>
<accession>A0A538SKJ6</accession>
<evidence type="ECO:0000313" key="5">
    <source>
        <dbReference type="Proteomes" id="UP000320184"/>
    </source>
</evidence>
<feature type="compositionally biased region" description="Low complexity" evidence="1">
    <location>
        <begin position="9"/>
        <end position="19"/>
    </location>
</feature>
<feature type="domain" description="Glycosyltransferase subfamily 4-like N-terminal" evidence="3">
    <location>
        <begin position="103"/>
        <end position="252"/>
    </location>
</feature>
<dbReference type="GO" id="GO:0016757">
    <property type="term" value="F:glycosyltransferase activity"/>
    <property type="evidence" value="ECO:0007669"/>
    <property type="project" value="InterPro"/>
</dbReference>
<evidence type="ECO:0000259" key="3">
    <source>
        <dbReference type="Pfam" id="PF13439"/>
    </source>
</evidence>
<dbReference type="InterPro" id="IPR050194">
    <property type="entry name" value="Glycosyltransferase_grp1"/>
</dbReference>
<organism evidence="4 5">
    <name type="scientific">Eiseniibacteriota bacterium</name>
    <dbReference type="NCBI Taxonomy" id="2212470"/>
    <lineage>
        <taxon>Bacteria</taxon>
        <taxon>Candidatus Eiseniibacteriota</taxon>
    </lineage>
</organism>
<proteinExistence type="predicted"/>